<sequence>MRSNRNRGEDYEALLTEDSLVDGTQYTERPSLKSGFIPSKSSFSLPVILLCLSNVFFAWLWLSTKTKSSSETCGYPNAQILYSPVQDLLEYHPYKFYTGELQNIAPDIYSRPPSKEVDDAWTDLYND</sequence>
<gene>
    <name evidence="3" type="ORF">V5O48_017310</name>
</gene>
<feature type="transmembrane region" description="Helical" evidence="2">
    <location>
        <begin position="43"/>
        <end position="62"/>
    </location>
</feature>
<keyword evidence="2" id="KW-1133">Transmembrane helix</keyword>
<dbReference type="Pfam" id="PF11807">
    <property type="entry name" value="UstYa"/>
    <property type="match status" value="1"/>
</dbReference>
<evidence type="ECO:0000256" key="1">
    <source>
        <dbReference type="ARBA" id="ARBA00035112"/>
    </source>
</evidence>
<accession>A0ABR3EPA7</accession>
<reference evidence="3 4" key="1">
    <citation type="submission" date="2024-02" db="EMBL/GenBank/DDBJ databases">
        <title>A draft genome for the cacao thread blight pathogen Marasmius crinis-equi.</title>
        <authorList>
            <person name="Cohen S.P."/>
            <person name="Baruah I.K."/>
            <person name="Amoako-Attah I."/>
            <person name="Bukari Y."/>
            <person name="Meinhardt L.W."/>
            <person name="Bailey B.A."/>
        </authorList>
    </citation>
    <scope>NUCLEOTIDE SEQUENCE [LARGE SCALE GENOMIC DNA]</scope>
    <source>
        <strain evidence="3 4">GH-76</strain>
    </source>
</reference>
<name>A0ABR3EPA7_9AGAR</name>
<evidence type="ECO:0000313" key="3">
    <source>
        <dbReference type="EMBL" id="KAL0564732.1"/>
    </source>
</evidence>
<evidence type="ECO:0000313" key="4">
    <source>
        <dbReference type="Proteomes" id="UP001465976"/>
    </source>
</evidence>
<keyword evidence="4" id="KW-1185">Reference proteome</keyword>
<comment type="caution">
    <text evidence="3">The sequence shown here is derived from an EMBL/GenBank/DDBJ whole genome shotgun (WGS) entry which is preliminary data.</text>
</comment>
<proteinExistence type="inferred from homology"/>
<evidence type="ECO:0000256" key="2">
    <source>
        <dbReference type="SAM" id="Phobius"/>
    </source>
</evidence>
<comment type="similarity">
    <text evidence="1">Belongs to the ustYa family.</text>
</comment>
<dbReference type="Proteomes" id="UP001465976">
    <property type="component" value="Unassembled WGS sequence"/>
</dbReference>
<dbReference type="EMBL" id="JBAHYK010002612">
    <property type="protein sequence ID" value="KAL0564732.1"/>
    <property type="molecule type" value="Genomic_DNA"/>
</dbReference>
<keyword evidence="2" id="KW-0812">Transmembrane</keyword>
<keyword evidence="2" id="KW-0472">Membrane</keyword>
<organism evidence="3 4">
    <name type="scientific">Marasmius crinis-equi</name>
    <dbReference type="NCBI Taxonomy" id="585013"/>
    <lineage>
        <taxon>Eukaryota</taxon>
        <taxon>Fungi</taxon>
        <taxon>Dikarya</taxon>
        <taxon>Basidiomycota</taxon>
        <taxon>Agaricomycotina</taxon>
        <taxon>Agaricomycetes</taxon>
        <taxon>Agaricomycetidae</taxon>
        <taxon>Agaricales</taxon>
        <taxon>Marasmiineae</taxon>
        <taxon>Marasmiaceae</taxon>
        <taxon>Marasmius</taxon>
    </lineage>
</organism>
<protein>
    <submittedName>
        <fullName evidence="3">Uncharacterized protein</fullName>
    </submittedName>
</protein>
<dbReference type="InterPro" id="IPR021765">
    <property type="entry name" value="UstYa-like"/>
</dbReference>